<keyword evidence="1" id="KW-0812">Transmembrane</keyword>
<sequence>MDIKFNRPKGFGEILDLTFKLSKYKFSDFLLINLIFMGPIYLLQIIIQLMSGVSFFRELGTGNVWYEQILSSFEETGSTSLGADLGIIAVSFLSIFLFPVAGAAILIAINHMRKNEEYTVGSVIKEGFSRYGPILGSSILFVLLVIGLVFIPIIIVVLVGFVGALVNPVAGILIAVLLFISFLIGIGLLLTKWGFYFGSVVLDGEAIGFSRSWKLTKNRTWALFGLYLVFSLIVSSISYAVEVSFGIFLGNSVLLSIISSVVSLFTTMIFSVGYSVMYLDAKTRHDADDLKEMIEDYNAVQS</sequence>
<gene>
    <name evidence="3" type="ORF">KHA97_03985</name>
</gene>
<feature type="transmembrane region" description="Helical" evidence="1">
    <location>
        <begin position="29"/>
        <end position="50"/>
    </location>
</feature>
<keyword evidence="1" id="KW-1133">Transmembrane helix</keyword>
<protein>
    <recommendedName>
        <fullName evidence="2">DUF7847 domain-containing protein</fullName>
    </recommendedName>
</protein>
<reference evidence="3 4" key="1">
    <citation type="submission" date="2021-05" db="EMBL/GenBank/DDBJ databases">
        <title>Novel Bacillus species.</title>
        <authorList>
            <person name="Liu G."/>
        </authorList>
    </citation>
    <scope>NUCLEOTIDE SEQUENCE [LARGE SCALE GENOMIC DNA]</scope>
    <source>
        <strain evidence="4">FJAT-49780</strain>
    </source>
</reference>
<comment type="caution">
    <text evidence="3">The sequence shown here is derived from an EMBL/GenBank/DDBJ whole genome shotgun (WGS) entry which is preliminary data.</text>
</comment>
<feature type="transmembrane region" description="Helical" evidence="1">
    <location>
        <begin position="169"/>
        <end position="190"/>
    </location>
</feature>
<dbReference type="AlphaFoldDB" id="A0A942TAN8"/>
<accession>A0A942TAN8</accession>
<keyword evidence="1" id="KW-0472">Membrane</keyword>
<feature type="transmembrane region" description="Helical" evidence="1">
    <location>
        <begin position="253"/>
        <end position="276"/>
    </location>
</feature>
<proteinExistence type="predicted"/>
<name>A0A942TAN8_9BACI</name>
<organism evidence="3 4">
    <name type="scientific">Lederbergia citri</name>
    <dbReference type="NCBI Taxonomy" id="2833580"/>
    <lineage>
        <taxon>Bacteria</taxon>
        <taxon>Bacillati</taxon>
        <taxon>Bacillota</taxon>
        <taxon>Bacilli</taxon>
        <taxon>Bacillales</taxon>
        <taxon>Bacillaceae</taxon>
        <taxon>Lederbergia</taxon>
    </lineage>
</organism>
<dbReference type="InterPro" id="IPR057169">
    <property type="entry name" value="DUF7847"/>
</dbReference>
<feature type="transmembrane region" description="Helical" evidence="1">
    <location>
        <begin position="85"/>
        <end position="109"/>
    </location>
</feature>
<evidence type="ECO:0000313" key="4">
    <source>
        <dbReference type="Proteomes" id="UP000681414"/>
    </source>
</evidence>
<evidence type="ECO:0000259" key="2">
    <source>
        <dbReference type="Pfam" id="PF25231"/>
    </source>
</evidence>
<feature type="transmembrane region" description="Helical" evidence="1">
    <location>
        <begin position="221"/>
        <end position="241"/>
    </location>
</feature>
<dbReference type="Pfam" id="PF25231">
    <property type="entry name" value="DUF7847"/>
    <property type="match status" value="1"/>
</dbReference>
<dbReference type="Proteomes" id="UP000681414">
    <property type="component" value="Unassembled WGS sequence"/>
</dbReference>
<evidence type="ECO:0000313" key="3">
    <source>
        <dbReference type="EMBL" id="MBS4194235.1"/>
    </source>
</evidence>
<dbReference type="EMBL" id="JAGYPG010000001">
    <property type="protein sequence ID" value="MBS4194235.1"/>
    <property type="molecule type" value="Genomic_DNA"/>
</dbReference>
<evidence type="ECO:0000256" key="1">
    <source>
        <dbReference type="SAM" id="Phobius"/>
    </source>
</evidence>
<keyword evidence="4" id="KW-1185">Reference proteome</keyword>
<feature type="transmembrane region" description="Helical" evidence="1">
    <location>
        <begin position="139"/>
        <end position="163"/>
    </location>
</feature>
<feature type="domain" description="DUF7847" evidence="2">
    <location>
        <begin position="60"/>
        <end position="272"/>
    </location>
</feature>
<dbReference type="RefSeq" id="WP_213123436.1">
    <property type="nucleotide sequence ID" value="NZ_JAGYPG010000001.1"/>
</dbReference>